<reference evidence="3 4" key="1">
    <citation type="submission" date="2023-07" db="EMBL/GenBank/DDBJ databases">
        <title>Paenibacillus sp. JX-17 nov. isolated from soil.</title>
        <authorList>
            <person name="Wan Y."/>
            <person name="Liu B."/>
        </authorList>
    </citation>
    <scope>NUCLEOTIDE SEQUENCE [LARGE SCALE GENOMIC DNA]</scope>
    <source>
        <strain evidence="3 4">JX-17</strain>
    </source>
</reference>
<comment type="caution">
    <text evidence="3">The sequence shown here is derived from an EMBL/GenBank/DDBJ whole genome shotgun (WGS) entry which is preliminary data.</text>
</comment>
<name>A0ABT9CGY9_9BACL</name>
<evidence type="ECO:0000313" key="3">
    <source>
        <dbReference type="EMBL" id="MDO7906926.1"/>
    </source>
</evidence>
<proteinExistence type="predicted"/>
<evidence type="ECO:0000313" key="4">
    <source>
        <dbReference type="Proteomes" id="UP001240171"/>
    </source>
</evidence>
<dbReference type="InterPro" id="IPR019606">
    <property type="entry name" value="GerMN"/>
</dbReference>
<gene>
    <name evidence="3" type="ORF">Q5741_10920</name>
</gene>
<dbReference type="Pfam" id="PF10646">
    <property type="entry name" value="Germane"/>
    <property type="match status" value="2"/>
</dbReference>
<dbReference type="EMBL" id="JAUQTB010000005">
    <property type="protein sequence ID" value="MDO7906926.1"/>
    <property type="molecule type" value="Genomic_DNA"/>
</dbReference>
<dbReference type="PROSITE" id="PS51257">
    <property type="entry name" value="PROKAR_LIPOPROTEIN"/>
    <property type="match status" value="1"/>
</dbReference>
<feature type="compositionally biased region" description="Basic and acidic residues" evidence="1">
    <location>
        <begin position="345"/>
        <end position="361"/>
    </location>
</feature>
<feature type="region of interest" description="Disordered" evidence="1">
    <location>
        <begin position="340"/>
        <end position="361"/>
    </location>
</feature>
<organism evidence="3 4">
    <name type="scientific">Paenibacillus lacisoli</name>
    <dbReference type="NCBI Taxonomy" id="3064525"/>
    <lineage>
        <taxon>Bacteria</taxon>
        <taxon>Bacillati</taxon>
        <taxon>Bacillota</taxon>
        <taxon>Bacilli</taxon>
        <taxon>Bacillales</taxon>
        <taxon>Paenibacillaceae</taxon>
        <taxon>Paenibacillus</taxon>
    </lineage>
</organism>
<feature type="domain" description="GerMN" evidence="2">
    <location>
        <begin position="251"/>
        <end position="341"/>
    </location>
</feature>
<protein>
    <submittedName>
        <fullName evidence="3">GerMN domain-containing protein</fullName>
    </submittedName>
</protein>
<accession>A0ABT9CGY9</accession>
<dbReference type="RefSeq" id="WP_305024130.1">
    <property type="nucleotide sequence ID" value="NZ_JAUQTB010000005.1"/>
</dbReference>
<evidence type="ECO:0000259" key="2">
    <source>
        <dbReference type="SMART" id="SM00909"/>
    </source>
</evidence>
<evidence type="ECO:0000256" key="1">
    <source>
        <dbReference type="SAM" id="MobiDB-lite"/>
    </source>
</evidence>
<dbReference type="Proteomes" id="UP001240171">
    <property type="component" value="Unassembled WGS sequence"/>
</dbReference>
<sequence length="361" mass="38102">MKTNFLRGFINTGTFRSWSVIGLLGIPVVLSGCSFGSKPGASPVDPPPASVEAAMLQAVQASAPAADGELSSVFLQDENGRLAPVSLPIGSGDSTADAKTALESLVLGGPFSGLLPEGFQGVLPQGTAINKVTLDKEKKTASIDFSGAFTKYQAKDERKILEALTWTLTGNPDIQNVQLSVDGQKLTAMPQGGIPVDRPLNRSLGINLEIGNGVSVTASRPVTVYFTAASPGGVTYYVPVTRLVNDRTDRMEAALQELIQGPQQEDGLNMVMTDGTTLESVKQSEDGVVTVSLKDSMFDKGQKIPEEFLQSVVLTAADNSGNARTAKVKIELNGEQTVLGESNEDYGKPVAKPEHLNEIPL</sequence>
<feature type="domain" description="GerMN" evidence="2">
    <location>
        <begin position="98"/>
        <end position="190"/>
    </location>
</feature>
<keyword evidence="4" id="KW-1185">Reference proteome</keyword>
<dbReference type="SMART" id="SM00909">
    <property type="entry name" value="Germane"/>
    <property type="match status" value="2"/>
</dbReference>